<accession>A0A2J6QHB5</accession>
<dbReference type="Proteomes" id="UP000235672">
    <property type="component" value="Unassembled WGS sequence"/>
</dbReference>
<evidence type="ECO:0000259" key="2">
    <source>
        <dbReference type="Pfam" id="PF22893"/>
    </source>
</evidence>
<dbReference type="EMBL" id="KZ613469">
    <property type="protein sequence ID" value="PMD25657.1"/>
    <property type="molecule type" value="Genomic_DNA"/>
</dbReference>
<sequence>MSITSGNIGDIIAIGRVAWELARALTGRGSAKEYQGLVKELEAFDKALLEVAALWQNREPCPELEALVATTRDAVKDLRATLLAFRLKIDKKYGTSLCAAGSGKWLKDASKKVLWLKEKEDVLELRRRLHLAIGTLTVLILAAMEKSNRLASSAQAQQVELLHRSLQESTKSVSDQTAQLRLMDEKLDAQAATSNMILSVVTRGVTHMKDILSSVVDMGSVLKLLQNNVISLQGIHRGLGTQWKQEPVTLEDALGIHIRLPLELIDSWDMLDRILIKRFEKHPGHNKIQRREYVIEEGSTGRALSRATDLNMCLSPGQKIDMSVVFLDRAGDSNYCPRCRTKSATSSGDRTRCTSCKMWFQRVTEVDEVENDVVEGASAGVTQVHQLHPRLTGPDVDPAVFQRVRMLQKITVPLSNSDTSVCPQAAPLEDINTASPISISLKAALEPVDEPESAIQDADRLSTSGHDEGSDRNSISSEHERPQKATLEERNTALPTSMPSKHGLDIGQASRIQDIPSLSTSSPDDDSYHPGISTVRGYTKDDRPTSINLQPIQNINIKLSNIMSSKNTLYTRQESMIPSSNMTLNSSRGEDLYGVHVTSNPGRSEHKNWNRKLGHRHGSHKSHLCQSTNHAIVSPEYRSEWFWSCHFCQEHSAMSTFIRDCPGCFHARCEECPMESVKIRVHH</sequence>
<dbReference type="PANTHER" id="PTHR38886:SF1">
    <property type="entry name" value="NACHT-NTPASE AND P-LOOP NTPASES N-TERMINAL DOMAIN-CONTAINING PROTEIN"/>
    <property type="match status" value="1"/>
</dbReference>
<keyword evidence="4" id="KW-1185">Reference proteome</keyword>
<reference evidence="3 4" key="1">
    <citation type="submission" date="2016-05" db="EMBL/GenBank/DDBJ databases">
        <title>A degradative enzymes factory behind the ericoid mycorrhizal symbiosis.</title>
        <authorList>
            <consortium name="DOE Joint Genome Institute"/>
            <person name="Martino E."/>
            <person name="Morin E."/>
            <person name="Grelet G."/>
            <person name="Kuo A."/>
            <person name="Kohler A."/>
            <person name="Daghino S."/>
            <person name="Barry K."/>
            <person name="Choi C."/>
            <person name="Cichocki N."/>
            <person name="Clum A."/>
            <person name="Copeland A."/>
            <person name="Hainaut M."/>
            <person name="Haridas S."/>
            <person name="Labutti K."/>
            <person name="Lindquist E."/>
            <person name="Lipzen A."/>
            <person name="Khouja H.-R."/>
            <person name="Murat C."/>
            <person name="Ohm R."/>
            <person name="Olson A."/>
            <person name="Spatafora J."/>
            <person name="Veneault-Fourrey C."/>
            <person name="Henrissat B."/>
            <person name="Grigoriev I."/>
            <person name="Martin F."/>
            <person name="Perotto S."/>
        </authorList>
    </citation>
    <scope>NUCLEOTIDE SEQUENCE [LARGE SCALE GENOMIC DNA]</scope>
    <source>
        <strain evidence="3 4">UAMH 7357</strain>
    </source>
</reference>
<name>A0A2J6QHB5_9HELO</name>
<evidence type="ECO:0000256" key="1">
    <source>
        <dbReference type="SAM" id="MobiDB-lite"/>
    </source>
</evidence>
<protein>
    <recommendedName>
        <fullName evidence="2">Ubiquitin-like domain-containing protein</fullName>
    </recommendedName>
</protein>
<proteinExistence type="predicted"/>
<dbReference type="AlphaFoldDB" id="A0A2J6QHB5"/>
<organism evidence="3 4">
    <name type="scientific">Hyaloscypha hepaticicola</name>
    <dbReference type="NCBI Taxonomy" id="2082293"/>
    <lineage>
        <taxon>Eukaryota</taxon>
        <taxon>Fungi</taxon>
        <taxon>Dikarya</taxon>
        <taxon>Ascomycota</taxon>
        <taxon>Pezizomycotina</taxon>
        <taxon>Leotiomycetes</taxon>
        <taxon>Helotiales</taxon>
        <taxon>Hyaloscyphaceae</taxon>
        <taxon>Hyaloscypha</taxon>
    </lineage>
</organism>
<dbReference type="STRING" id="1745343.A0A2J6QHB5"/>
<feature type="compositionally biased region" description="Basic and acidic residues" evidence="1">
    <location>
        <begin position="457"/>
        <end position="491"/>
    </location>
</feature>
<feature type="domain" description="Ubiquitin-like" evidence="2">
    <location>
        <begin position="244"/>
        <end position="326"/>
    </location>
</feature>
<dbReference type="OrthoDB" id="3045089at2759"/>
<gene>
    <name evidence="3" type="ORF">NA56DRAFT_381787</name>
</gene>
<dbReference type="Pfam" id="PF22893">
    <property type="entry name" value="ULD_2"/>
    <property type="match status" value="1"/>
</dbReference>
<dbReference type="PANTHER" id="PTHR38886">
    <property type="entry name" value="SESA DOMAIN-CONTAINING PROTEIN"/>
    <property type="match status" value="1"/>
</dbReference>
<evidence type="ECO:0000313" key="3">
    <source>
        <dbReference type="EMBL" id="PMD25657.1"/>
    </source>
</evidence>
<evidence type="ECO:0000313" key="4">
    <source>
        <dbReference type="Proteomes" id="UP000235672"/>
    </source>
</evidence>
<dbReference type="InterPro" id="IPR054464">
    <property type="entry name" value="ULD_fung"/>
</dbReference>
<feature type="region of interest" description="Disordered" evidence="1">
    <location>
        <begin position="447"/>
        <end position="546"/>
    </location>
</feature>